<dbReference type="PANTHER" id="PTHR30535">
    <property type="entry name" value="VITAMIN B12-BINDING PROTEIN"/>
    <property type="match status" value="1"/>
</dbReference>
<dbReference type="AlphaFoldDB" id="A0A2K9MJ84"/>
<evidence type="ECO:0000313" key="4">
    <source>
        <dbReference type="Proteomes" id="UP000234882"/>
    </source>
</evidence>
<evidence type="ECO:0000256" key="1">
    <source>
        <dbReference type="SAM" id="SignalP"/>
    </source>
</evidence>
<feature type="domain" description="Fe/B12 periplasmic-binding" evidence="2">
    <location>
        <begin position="81"/>
        <end position="246"/>
    </location>
</feature>
<dbReference type="RefSeq" id="WP_101499941.1">
    <property type="nucleotide sequence ID" value="NZ_CP025583.1"/>
</dbReference>
<feature type="chain" id="PRO_5014720334" evidence="1">
    <location>
        <begin position="22"/>
        <end position="270"/>
    </location>
</feature>
<dbReference type="Proteomes" id="UP000234882">
    <property type="component" value="Chromosome"/>
</dbReference>
<keyword evidence="1" id="KW-0732">Signal</keyword>
<feature type="signal peptide" evidence="1">
    <location>
        <begin position="1"/>
        <end position="21"/>
    </location>
</feature>
<dbReference type="InterPro" id="IPR050902">
    <property type="entry name" value="ABC_Transporter_SBP"/>
</dbReference>
<dbReference type="OrthoDB" id="1632039at2"/>
<proteinExistence type="predicted"/>
<organism evidence="3 4">
    <name type="scientific">Paracoccus jeotgali</name>
    <dbReference type="NCBI Taxonomy" id="2065379"/>
    <lineage>
        <taxon>Bacteria</taxon>
        <taxon>Pseudomonadati</taxon>
        <taxon>Pseudomonadota</taxon>
        <taxon>Alphaproteobacteria</taxon>
        <taxon>Rhodobacterales</taxon>
        <taxon>Paracoccaceae</taxon>
        <taxon>Paracoccus</taxon>
    </lineage>
</organism>
<dbReference type="SUPFAM" id="SSF53807">
    <property type="entry name" value="Helical backbone' metal receptor"/>
    <property type="match status" value="1"/>
</dbReference>
<reference evidence="4" key="1">
    <citation type="submission" date="2017-12" db="EMBL/GenBank/DDBJ databases">
        <title>Genomic analysis of Paracoccus sp. CBA4604.</title>
        <authorList>
            <person name="Roh S.W."/>
            <person name="Kim J.Y."/>
            <person name="Kim J.S."/>
        </authorList>
    </citation>
    <scope>NUCLEOTIDE SEQUENCE [LARGE SCALE GENOMIC DNA]</scope>
    <source>
        <strain evidence="4">CBA4604</strain>
    </source>
</reference>
<protein>
    <submittedName>
        <fullName evidence="3">ABC transporter substrate-binding protein</fullName>
    </submittedName>
</protein>
<dbReference type="Gene3D" id="3.40.50.1980">
    <property type="entry name" value="Nitrogenase molybdenum iron protein domain"/>
    <property type="match status" value="2"/>
</dbReference>
<name>A0A2K9MJ84_9RHOB</name>
<dbReference type="InterPro" id="IPR002491">
    <property type="entry name" value="ABC_transptr_periplasmic_BD"/>
</dbReference>
<sequence length="270" mass="28080">MVAGRMLAAALILCTAGAALAEGVAAGRTALSQPQRVVSVNLCTDQLAMLIAAPGQLRSVSWLAADPAVSVMAGQAEDWPQNDGSAEQVFLMQPDLVLAGTYSTGPAVQMLRRLGIRVETLPPANSITDIRAGITRMGLLLDQPERAARLLAAFDADLAAIHPLAPRLAASYAANGFSDGQDSLAGDAMRHAGLRLIAEATGGATPLETLVMAAPEVLVTGSRYAPPSRAEAVLDHPAFRAIKAARYAVPDRDWMCGLPAIADTIAQLAR</sequence>
<gene>
    <name evidence="3" type="ORF">CYR75_10165</name>
</gene>
<dbReference type="KEGG" id="paru:CYR75_10165"/>
<evidence type="ECO:0000313" key="3">
    <source>
        <dbReference type="EMBL" id="AUM74595.1"/>
    </source>
</evidence>
<dbReference type="Pfam" id="PF01497">
    <property type="entry name" value="Peripla_BP_2"/>
    <property type="match status" value="1"/>
</dbReference>
<keyword evidence="4" id="KW-1185">Reference proteome</keyword>
<evidence type="ECO:0000259" key="2">
    <source>
        <dbReference type="Pfam" id="PF01497"/>
    </source>
</evidence>
<accession>A0A2K9MJ84</accession>
<dbReference type="PANTHER" id="PTHR30535:SF34">
    <property type="entry name" value="MOLYBDATE-BINDING PROTEIN MOLA"/>
    <property type="match status" value="1"/>
</dbReference>
<dbReference type="EMBL" id="CP025583">
    <property type="protein sequence ID" value="AUM74595.1"/>
    <property type="molecule type" value="Genomic_DNA"/>
</dbReference>